<sequence>MVQEVWKRSDKTVLRVDISPLYSNPINKAEDTTLAILRDISPIWEFWLLFNVKLCFSPFNM</sequence>
<dbReference type="EMBL" id="KQ483419">
    <property type="protein sequence ID" value="KYP52840.1"/>
    <property type="molecule type" value="Genomic_DNA"/>
</dbReference>
<gene>
    <name evidence="1" type="ORF">KK1_025226</name>
</gene>
<reference evidence="1" key="1">
    <citation type="journal article" date="2012" name="Nat. Biotechnol.">
        <title>Draft genome sequence of pigeonpea (Cajanus cajan), an orphan legume crop of resource-poor farmers.</title>
        <authorList>
            <person name="Varshney R.K."/>
            <person name="Chen W."/>
            <person name="Li Y."/>
            <person name="Bharti A.K."/>
            <person name="Saxena R.K."/>
            <person name="Schlueter J.A."/>
            <person name="Donoghue M.T."/>
            <person name="Azam S."/>
            <person name="Fan G."/>
            <person name="Whaley A.M."/>
            <person name="Farmer A.D."/>
            <person name="Sheridan J."/>
            <person name="Iwata A."/>
            <person name="Tuteja R."/>
            <person name="Penmetsa R.V."/>
            <person name="Wu W."/>
            <person name="Upadhyaya H.D."/>
            <person name="Yang S.P."/>
            <person name="Shah T."/>
            <person name="Saxena K.B."/>
            <person name="Michael T."/>
            <person name="McCombie W.R."/>
            <person name="Yang B."/>
            <person name="Zhang G."/>
            <person name="Yang H."/>
            <person name="Wang J."/>
            <person name="Spillane C."/>
            <person name="Cook D.R."/>
            <person name="May G.D."/>
            <person name="Xu X."/>
            <person name="Jackson S.A."/>
        </authorList>
    </citation>
    <scope>NUCLEOTIDE SEQUENCE [LARGE SCALE GENOMIC DNA]</scope>
</reference>
<evidence type="ECO:0000313" key="2">
    <source>
        <dbReference type="Proteomes" id="UP000075243"/>
    </source>
</evidence>
<proteinExistence type="predicted"/>
<accession>A0A151SDE3</accession>
<dbReference type="Proteomes" id="UP000075243">
    <property type="component" value="Unassembled WGS sequence"/>
</dbReference>
<protein>
    <submittedName>
        <fullName evidence="1">Uncharacterized protein</fullName>
    </submittedName>
</protein>
<evidence type="ECO:0000313" key="1">
    <source>
        <dbReference type="EMBL" id="KYP52840.1"/>
    </source>
</evidence>
<organism evidence="1 2">
    <name type="scientific">Cajanus cajan</name>
    <name type="common">Pigeon pea</name>
    <name type="synonym">Cajanus indicus</name>
    <dbReference type="NCBI Taxonomy" id="3821"/>
    <lineage>
        <taxon>Eukaryota</taxon>
        <taxon>Viridiplantae</taxon>
        <taxon>Streptophyta</taxon>
        <taxon>Embryophyta</taxon>
        <taxon>Tracheophyta</taxon>
        <taxon>Spermatophyta</taxon>
        <taxon>Magnoliopsida</taxon>
        <taxon>eudicotyledons</taxon>
        <taxon>Gunneridae</taxon>
        <taxon>Pentapetalae</taxon>
        <taxon>rosids</taxon>
        <taxon>fabids</taxon>
        <taxon>Fabales</taxon>
        <taxon>Fabaceae</taxon>
        <taxon>Papilionoideae</taxon>
        <taxon>50 kb inversion clade</taxon>
        <taxon>NPAAA clade</taxon>
        <taxon>indigoferoid/millettioid clade</taxon>
        <taxon>Phaseoleae</taxon>
        <taxon>Cajanus</taxon>
    </lineage>
</organism>
<name>A0A151SDE3_CAJCA</name>
<dbReference type="Gramene" id="C.cajan_25700.t">
    <property type="protein sequence ID" value="C.cajan_25700.t"/>
    <property type="gene ID" value="C.cajan_25700"/>
</dbReference>
<dbReference type="AlphaFoldDB" id="A0A151SDE3"/>
<keyword evidence="2" id="KW-1185">Reference proteome</keyword>